<keyword evidence="2" id="KW-1185">Reference proteome</keyword>
<accession>A0A4Y1ZSH5</accession>
<evidence type="ECO:0000313" key="2">
    <source>
        <dbReference type="Proteomes" id="UP000499080"/>
    </source>
</evidence>
<sequence length="108" mass="12324">MSSLVILTSCSEATRGLFGEGFRHFELWSDGENQHLNLHFLSKLPLQASGRTLTIDVRFNMNQAHMPARISGGIKFRTWNRLASNPRAYTGYHDLLNARKTTKNFMLL</sequence>
<proteinExistence type="predicted"/>
<organism evidence="1 2">
    <name type="scientific">Araneus ventricosus</name>
    <name type="common">Orbweaver spider</name>
    <name type="synonym">Epeira ventricosa</name>
    <dbReference type="NCBI Taxonomy" id="182803"/>
    <lineage>
        <taxon>Eukaryota</taxon>
        <taxon>Metazoa</taxon>
        <taxon>Ecdysozoa</taxon>
        <taxon>Arthropoda</taxon>
        <taxon>Chelicerata</taxon>
        <taxon>Arachnida</taxon>
        <taxon>Araneae</taxon>
        <taxon>Araneomorphae</taxon>
        <taxon>Entelegynae</taxon>
        <taxon>Araneoidea</taxon>
        <taxon>Araneidae</taxon>
        <taxon>Araneus</taxon>
    </lineage>
</organism>
<evidence type="ECO:0000313" key="1">
    <source>
        <dbReference type="EMBL" id="GBL63729.1"/>
    </source>
</evidence>
<gene>
    <name evidence="1" type="ORF">AVEN_48746_1</name>
</gene>
<dbReference type="AlphaFoldDB" id="A0A4Y1ZSH5"/>
<reference evidence="1 2" key="1">
    <citation type="journal article" date="2019" name="Sci. Rep.">
        <title>Orb-weaving spider Araneus ventricosus genome elucidates the spidroin gene catalogue.</title>
        <authorList>
            <person name="Kono N."/>
            <person name="Nakamura H."/>
            <person name="Ohtoshi R."/>
            <person name="Moran D.A.P."/>
            <person name="Shinohara A."/>
            <person name="Yoshida Y."/>
            <person name="Fujiwara M."/>
            <person name="Mori M."/>
            <person name="Tomita M."/>
            <person name="Arakawa K."/>
        </authorList>
    </citation>
    <scope>NUCLEOTIDE SEQUENCE [LARGE SCALE GENOMIC DNA]</scope>
</reference>
<dbReference type="EMBL" id="BGPR01077025">
    <property type="protein sequence ID" value="GBL63729.1"/>
    <property type="molecule type" value="Genomic_DNA"/>
</dbReference>
<protein>
    <submittedName>
        <fullName evidence="1">Uncharacterized protein</fullName>
    </submittedName>
</protein>
<name>A0A4Y1ZSH5_ARAVE</name>
<dbReference type="Proteomes" id="UP000499080">
    <property type="component" value="Unassembled WGS sequence"/>
</dbReference>
<comment type="caution">
    <text evidence="1">The sequence shown here is derived from an EMBL/GenBank/DDBJ whole genome shotgun (WGS) entry which is preliminary data.</text>
</comment>